<accession>C6HNP1</accession>
<evidence type="ECO:0000313" key="2">
    <source>
        <dbReference type="Proteomes" id="UP000002624"/>
    </source>
</evidence>
<dbReference type="HOGENOM" id="CLU_086073_0_0_1"/>
<sequence>MDLQLHAEEPAVSICSSFLGGFRSRGFKVCPVVCHVGSNGSSIAPWLWSWQRDRCLSMRSFDSQQHDIDGKDDILYTMSKDLAWPVAENRSALSLCQAGRGECLGEPFSTFYIPLATIFRRQAILIFAPLEASFFSSHGGHSLQTAFEGIPVNVCLTVKSFGMFPAFMQLGHRELPPEEIRARSSPLTTAVSFTSSRGTTALRESTEELYLALLRNPPDPPRKARDSMANCTTDIHVRTNGATSRISDFEPLLKILRAMGLQSLHIGICSLPWFSCGKGEIE</sequence>
<reference evidence="2" key="1">
    <citation type="submission" date="2009-05" db="EMBL/GenBank/DDBJ databases">
        <title>The genome sequence of Ajellomyces capsulatus strain H143.</title>
        <authorList>
            <person name="Champion M."/>
            <person name="Cuomo C.A."/>
            <person name="Ma L.-J."/>
            <person name="Henn M.R."/>
            <person name="Sil A."/>
            <person name="Goldman B."/>
            <person name="Young S.K."/>
            <person name="Kodira C.D."/>
            <person name="Zeng Q."/>
            <person name="Koehrsen M."/>
            <person name="Alvarado L."/>
            <person name="Berlin A.M."/>
            <person name="Borenstein D."/>
            <person name="Chen Z."/>
            <person name="Engels R."/>
            <person name="Freedman E."/>
            <person name="Gellesch M."/>
            <person name="Goldberg J."/>
            <person name="Griggs A."/>
            <person name="Gujja S."/>
            <person name="Heiman D.I."/>
            <person name="Hepburn T.A."/>
            <person name="Howarth C."/>
            <person name="Jen D."/>
            <person name="Larson L."/>
            <person name="Lewis B."/>
            <person name="Mehta T."/>
            <person name="Park D."/>
            <person name="Pearson M."/>
            <person name="Roberts A."/>
            <person name="Saif S."/>
            <person name="Shea T.D."/>
            <person name="Shenoy N."/>
            <person name="Sisk P."/>
            <person name="Stolte C."/>
            <person name="Sykes S."/>
            <person name="Walk T."/>
            <person name="White J."/>
            <person name="Yandava C."/>
            <person name="Klein B."/>
            <person name="McEwen J.G."/>
            <person name="Puccia R."/>
            <person name="Goldman G.H."/>
            <person name="Felipe M.S."/>
            <person name="Nino-Vega G."/>
            <person name="San-Blas G."/>
            <person name="Taylor J.W."/>
            <person name="Mendoza L."/>
            <person name="Galagan J.E."/>
            <person name="Nusbaum C."/>
            <person name="Birren B.W."/>
        </authorList>
    </citation>
    <scope>NUCLEOTIDE SEQUENCE [LARGE SCALE GENOMIC DNA]</scope>
    <source>
        <strain evidence="2">H143</strain>
    </source>
</reference>
<proteinExistence type="predicted"/>
<evidence type="ECO:0000313" key="1">
    <source>
        <dbReference type="EMBL" id="EER38087.1"/>
    </source>
</evidence>
<name>C6HNP1_AJECH</name>
<dbReference type="AlphaFoldDB" id="C6HNP1"/>
<gene>
    <name evidence="1" type="ORF">HCDG_07822</name>
</gene>
<organism evidence="1 2">
    <name type="scientific">Ajellomyces capsulatus (strain H143)</name>
    <name type="common">Darling's disease fungus</name>
    <name type="synonym">Histoplasma capsulatum</name>
    <dbReference type="NCBI Taxonomy" id="544712"/>
    <lineage>
        <taxon>Eukaryota</taxon>
        <taxon>Fungi</taxon>
        <taxon>Dikarya</taxon>
        <taxon>Ascomycota</taxon>
        <taxon>Pezizomycotina</taxon>
        <taxon>Eurotiomycetes</taxon>
        <taxon>Eurotiomycetidae</taxon>
        <taxon>Onygenales</taxon>
        <taxon>Ajellomycetaceae</taxon>
        <taxon>Histoplasma</taxon>
    </lineage>
</organism>
<dbReference type="VEuPathDB" id="FungiDB:HCDG_07822"/>
<protein>
    <submittedName>
        <fullName evidence="1">Uncharacterized protein</fullName>
    </submittedName>
</protein>
<dbReference type="Proteomes" id="UP000002624">
    <property type="component" value="Unassembled WGS sequence"/>
</dbReference>
<dbReference type="EMBL" id="GG692432">
    <property type="protein sequence ID" value="EER38087.1"/>
    <property type="molecule type" value="Genomic_DNA"/>
</dbReference>